<feature type="domain" description="Hemerythrin-like" evidence="1">
    <location>
        <begin position="13"/>
        <end position="129"/>
    </location>
</feature>
<name>A0ABW1AK71_9ACTN</name>
<keyword evidence="3" id="KW-1185">Reference proteome</keyword>
<accession>A0ABW1AK71</accession>
<dbReference type="EMBL" id="JBHSON010000188">
    <property type="protein sequence ID" value="MFC5754830.1"/>
    <property type="molecule type" value="Genomic_DNA"/>
</dbReference>
<comment type="caution">
    <text evidence="2">The sequence shown here is derived from an EMBL/GenBank/DDBJ whole genome shotgun (WGS) entry which is preliminary data.</text>
</comment>
<evidence type="ECO:0000313" key="3">
    <source>
        <dbReference type="Proteomes" id="UP001596074"/>
    </source>
</evidence>
<dbReference type="Proteomes" id="UP001596074">
    <property type="component" value="Unassembled WGS sequence"/>
</dbReference>
<dbReference type="Pfam" id="PF01814">
    <property type="entry name" value="Hemerythrin"/>
    <property type="match status" value="1"/>
</dbReference>
<dbReference type="PANTHER" id="PTHR35585:SF1">
    <property type="entry name" value="HHE DOMAIN PROTEIN (AFU_ORTHOLOGUE AFUA_4G00730)"/>
    <property type="match status" value="1"/>
</dbReference>
<sequence>MTERPETMPDKDVVDLLLRQHMEIRALFGEVAAARGDARAAAFDRLRRMLAVHETAEEEVVHPYARRLMDGGGPMVDARLEEENRGKTILAELVDIGPGGKGFGPRFEELRTAVLEHARREEEEEFPRIRELATAEERRGMAAAVKAAQVLAPTRPHPGVESASANLLVGPFAAVADRTRDAVRKAAGRRRG</sequence>
<protein>
    <submittedName>
        <fullName evidence="2">Hemerythrin domain-containing protein</fullName>
    </submittedName>
</protein>
<evidence type="ECO:0000259" key="1">
    <source>
        <dbReference type="Pfam" id="PF01814"/>
    </source>
</evidence>
<gene>
    <name evidence="2" type="ORF">ACFPZN_55240</name>
</gene>
<dbReference type="PANTHER" id="PTHR35585">
    <property type="entry name" value="HHE DOMAIN PROTEIN (AFU_ORTHOLOGUE AFUA_4G00730)"/>
    <property type="match status" value="1"/>
</dbReference>
<reference evidence="3" key="1">
    <citation type="journal article" date="2019" name="Int. J. Syst. Evol. Microbiol.">
        <title>The Global Catalogue of Microorganisms (GCM) 10K type strain sequencing project: providing services to taxonomists for standard genome sequencing and annotation.</title>
        <authorList>
            <consortium name="The Broad Institute Genomics Platform"/>
            <consortium name="The Broad Institute Genome Sequencing Center for Infectious Disease"/>
            <person name="Wu L."/>
            <person name="Ma J."/>
        </authorList>
    </citation>
    <scope>NUCLEOTIDE SEQUENCE [LARGE SCALE GENOMIC DNA]</scope>
    <source>
        <strain evidence="3">KCTC 42087</strain>
    </source>
</reference>
<organism evidence="2 3">
    <name type="scientific">Actinomadura rugatobispora</name>
    <dbReference type="NCBI Taxonomy" id="1994"/>
    <lineage>
        <taxon>Bacteria</taxon>
        <taxon>Bacillati</taxon>
        <taxon>Actinomycetota</taxon>
        <taxon>Actinomycetes</taxon>
        <taxon>Streptosporangiales</taxon>
        <taxon>Thermomonosporaceae</taxon>
        <taxon>Actinomadura</taxon>
    </lineage>
</organism>
<dbReference type="Gene3D" id="1.20.120.520">
    <property type="entry name" value="nmb1532 protein domain like"/>
    <property type="match status" value="1"/>
</dbReference>
<evidence type="ECO:0000313" key="2">
    <source>
        <dbReference type="EMBL" id="MFC5754830.1"/>
    </source>
</evidence>
<proteinExistence type="predicted"/>
<dbReference type="InterPro" id="IPR012312">
    <property type="entry name" value="Hemerythrin-like"/>
</dbReference>
<dbReference type="RefSeq" id="WP_378293320.1">
    <property type="nucleotide sequence ID" value="NZ_JBHSON010000188.1"/>
</dbReference>